<evidence type="ECO:0000259" key="6">
    <source>
        <dbReference type="PROSITE" id="PS51007"/>
    </source>
</evidence>
<evidence type="ECO:0000256" key="3">
    <source>
        <dbReference type="ARBA" id="ARBA00023004"/>
    </source>
</evidence>
<dbReference type="GO" id="GO:0009055">
    <property type="term" value="F:electron transfer activity"/>
    <property type="evidence" value="ECO:0007669"/>
    <property type="project" value="InterPro"/>
</dbReference>
<dbReference type="SUPFAM" id="SSF46626">
    <property type="entry name" value="Cytochrome c"/>
    <property type="match status" value="1"/>
</dbReference>
<evidence type="ECO:0000256" key="4">
    <source>
        <dbReference type="PROSITE-ProRule" id="PRU00433"/>
    </source>
</evidence>
<keyword evidence="2 4" id="KW-0479">Metal-binding</keyword>
<proteinExistence type="predicted"/>
<name>A0A1N7QMG9_9RHOB</name>
<dbReference type="InterPro" id="IPR036909">
    <property type="entry name" value="Cyt_c-like_dom_sf"/>
</dbReference>
<feature type="domain" description="Cytochrome c" evidence="6">
    <location>
        <begin position="23"/>
        <end position="136"/>
    </location>
</feature>
<accession>A0A1N7QMG9</accession>
<organism evidence="7 8">
    <name type="scientific">Gemmobacter megaterium</name>
    <dbReference type="NCBI Taxonomy" id="1086013"/>
    <lineage>
        <taxon>Bacteria</taxon>
        <taxon>Pseudomonadati</taxon>
        <taxon>Pseudomonadota</taxon>
        <taxon>Alphaproteobacteria</taxon>
        <taxon>Rhodobacterales</taxon>
        <taxon>Paracoccaceae</taxon>
        <taxon>Gemmobacter</taxon>
    </lineage>
</organism>
<protein>
    <submittedName>
        <fullName evidence="7">Cytochrome c</fullName>
    </submittedName>
</protein>
<dbReference type="PROSITE" id="PS51007">
    <property type="entry name" value="CYTC"/>
    <property type="match status" value="1"/>
</dbReference>
<reference evidence="7 8" key="1">
    <citation type="submission" date="2017-01" db="EMBL/GenBank/DDBJ databases">
        <authorList>
            <person name="Mah S.A."/>
            <person name="Swanson W.J."/>
            <person name="Moy G.W."/>
            <person name="Vacquier V.D."/>
        </authorList>
    </citation>
    <scope>NUCLEOTIDE SEQUENCE [LARGE SCALE GENOMIC DNA]</scope>
    <source>
        <strain evidence="7 8">DSM 26375</strain>
    </source>
</reference>
<dbReference type="InterPro" id="IPR009056">
    <property type="entry name" value="Cyt_c-like_dom"/>
</dbReference>
<dbReference type="GO" id="GO:0020037">
    <property type="term" value="F:heme binding"/>
    <property type="evidence" value="ECO:0007669"/>
    <property type="project" value="InterPro"/>
</dbReference>
<dbReference type="GO" id="GO:0046872">
    <property type="term" value="F:metal ion binding"/>
    <property type="evidence" value="ECO:0007669"/>
    <property type="project" value="UniProtKB-KW"/>
</dbReference>
<dbReference type="EMBL" id="FTOT01000016">
    <property type="protein sequence ID" value="SIT24071.1"/>
    <property type="molecule type" value="Genomic_DNA"/>
</dbReference>
<evidence type="ECO:0000256" key="5">
    <source>
        <dbReference type="SAM" id="SignalP"/>
    </source>
</evidence>
<keyword evidence="3 4" id="KW-0408">Iron</keyword>
<keyword evidence="8" id="KW-1185">Reference proteome</keyword>
<sequence length="139" mass="14094">MKFPTLVTGLVALTLAAPAVAGGDPAKGEKEFGKCKSCHTVEAPDGTTILKGGKTGPNLYGVIGSPAASKEFRYGAGLKAAAEKGLVWDEANFAEYVVDPGAFLKAYTGDAAAKSSMTFKLKKGGADIAAWLASVGPAN</sequence>
<evidence type="ECO:0000256" key="1">
    <source>
        <dbReference type="ARBA" id="ARBA00022617"/>
    </source>
</evidence>
<dbReference type="Proteomes" id="UP000186141">
    <property type="component" value="Unassembled WGS sequence"/>
</dbReference>
<dbReference type="STRING" id="1086013.SAMN05421774_1167"/>
<keyword evidence="5" id="KW-0732">Signal</keyword>
<gene>
    <name evidence="7" type="ORF">SAMN05421774_1167</name>
</gene>
<evidence type="ECO:0000313" key="8">
    <source>
        <dbReference type="Proteomes" id="UP000186141"/>
    </source>
</evidence>
<dbReference type="AlphaFoldDB" id="A0A1N7QMG9"/>
<dbReference type="OrthoDB" id="9805828at2"/>
<keyword evidence="1 4" id="KW-0349">Heme</keyword>
<evidence type="ECO:0000256" key="2">
    <source>
        <dbReference type="ARBA" id="ARBA00022723"/>
    </source>
</evidence>
<evidence type="ECO:0000313" key="7">
    <source>
        <dbReference type="EMBL" id="SIT24071.1"/>
    </source>
</evidence>
<feature type="signal peptide" evidence="5">
    <location>
        <begin position="1"/>
        <end position="21"/>
    </location>
</feature>
<dbReference type="RefSeq" id="WP_076534300.1">
    <property type="nucleotide sequence ID" value="NZ_BMEH01000015.1"/>
</dbReference>
<feature type="chain" id="PRO_5012613944" evidence="5">
    <location>
        <begin position="22"/>
        <end position="139"/>
    </location>
</feature>
<dbReference type="Gene3D" id="1.10.760.10">
    <property type="entry name" value="Cytochrome c-like domain"/>
    <property type="match status" value="1"/>
</dbReference>